<dbReference type="PANTHER" id="PTHR11937">
    <property type="entry name" value="ACTIN"/>
    <property type="match status" value="1"/>
</dbReference>
<dbReference type="Pfam" id="PF00022">
    <property type="entry name" value="Actin"/>
    <property type="match status" value="1"/>
</dbReference>
<protein>
    <recommendedName>
        <fullName evidence="2">Actin, cytoplasmic 2</fullName>
    </recommendedName>
</protein>
<dbReference type="CDD" id="cd13397">
    <property type="entry name" value="ASKHA_NBD_actin_Arp-T1-3"/>
    <property type="match status" value="1"/>
</dbReference>
<accession>A0A0F9TPJ5</accession>
<comment type="caution">
    <text evidence="1">The sequence shown here is derived from an EMBL/GenBank/DDBJ whole genome shotgun (WGS) entry which is preliminary data.</text>
</comment>
<dbReference type="EMBL" id="LAZR01001083">
    <property type="protein sequence ID" value="KKN51021.1"/>
    <property type="molecule type" value="Genomic_DNA"/>
</dbReference>
<dbReference type="FunFam" id="3.90.640.10:FF:000007">
    <property type="entry name" value="Actin like 7B"/>
    <property type="match status" value="1"/>
</dbReference>
<dbReference type="FunFam" id="3.30.420.40:FF:000058">
    <property type="entry name" value="Putative actin-related protein 5"/>
    <property type="match status" value="1"/>
</dbReference>
<gene>
    <name evidence="1" type="ORF">LCGC14_0626730</name>
</gene>
<dbReference type="FunFam" id="3.30.420.40:FF:000002">
    <property type="entry name" value="Muscle actin"/>
    <property type="match status" value="1"/>
</dbReference>
<sequence length="367" mass="41379">MDNGTGISKNGFAGEDQPRSVFPTAIGRPKYGNIMPDVKDYSREWYIGEEAMELKGIMNLNYPIEHGVVEDWPAMERLWHYTFYTDLRVDPSEHPVLLTEAPLNPRKNREKMAEIMFETFNVPALYIATQAVLSLYASGRVTGCVIDIGDGVSHIVPIFEGFALSHAIQRVDLAGRDVTTYLQRLLRQNGHSFTTSAEKEIVRDLKEKLCYVAIDPEKEIILSNKVAGMEKNYMLPDGEIISIGIERFLAPESLFNPSVLGKELAPLDDVIVGAISDCDVDLRRDLYSNIVLSGGSTMFPGVKERLTREIKEQVPESIDVRIIAPPERMYSVWIGGSILSSLKSFQRMWVTRRDYKEMGPGVIHRCF</sequence>
<dbReference type="InterPro" id="IPR004000">
    <property type="entry name" value="Actin"/>
</dbReference>
<dbReference type="PRINTS" id="PR00190">
    <property type="entry name" value="ACTIN"/>
</dbReference>
<dbReference type="SMART" id="SM00268">
    <property type="entry name" value="ACTIN"/>
    <property type="match status" value="1"/>
</dbReference>
<evidence type="ECO:0000313" key="1">
    <source>
        <dbReference type="EMBL" id="KKN51021.1"/>
    </source>
</evidence>
<proteinExistence type="predicted"/>
<evidence type="ECO:0008006" key="2">
    <source>
        <dbReference type="Google" id="ProtNLM"/>
    </source>
</evidence>
<dbReference type="PROSITE" id="PS01132">
    <property type="entry name" value="ACTINS_ACT_LIKE"/>
    <property type="match status" value="1"/>
</dbReference>
<name>A0A0F9TPJ5_9ZZZZ</name>
<dbReference type="AlphaFoldDB" id="A0A0F9TPJ5"/>
<dbReference type="Gene3D" id="3.30.420.40">
    <property type="match status" value="2"/>
</dbReference>
<reference evidence="1" key="1">
    <citation type="journal article" date="2015" name="Nature">
        <title>Complex archaea that bridge the gap between prokaryotes and eukaryotes.</title>
        <authorList>
            <person name="Spang A."/>
            <person name="Saw J.H."/>
            <person name="Jorgensen S.L."/>
            <person name="Zaremba-Niedzwiedzka K."/>
            <person name="Martijn J."/>
            <person name="Lind A.E."/>
            <person name="van Eijk R."/>
            <person name="Schleper C."/>
            <person name="Guy L."/>
            <person name="Ettema T.J."/>
        </authorList>
    </citation>
    <scope>NUCLEOTIDE SEQUENCE</scope>
</reference>
<dbReference type="InterPro" id="IPR020902">
    <property type="entry name" value="Actin/actin-like_CS"/>
</dbReference>
<dbReference type="Gene3D" id="3.90.640.10">
    <property type="entry name" value="Actin, Chain A, domain 4"/>
    <property type="match status" value="1"/>
</dbReference>
<dbReference type="InterPro" id="IPR043129">
    <property type="entry name" value="ATPase_NBD"/>
</dbReference>
<organism evidence="1">
    <name type="scientific">marine sediment metagenome</name>
    <dbReference type="NCBI Taxonomy" id="412755"/>
    <lineage>
        <taxon>unclassified sequences</taxon>
        <taxon>metagenomes</taxon>
        <taxon>ecological metagenomes</taxon>
    </lineage>
</organism>
<dbReference type="SUPFAM" id="SSF53067">
    <property type="entry name" value="Actin-like ATPase domain"/>
    <property type="match status" value="2"/>
</dbReference>